<feature type="compositionally biased region" description="Acidic residues" evidence="12">
    <location>
        <begin position="50"/>
        <end position="59"/>
    </location>
</feature>
<evidence type="ECO:0000256" key="3">
    <source>
        <dbReference type="ARBA" id="ARBA00003976"/>
    </source>
</evidence>
<dbReference type="SMART" id="SM00647">
    <property type="entry name" value="IBR"/>
    <property type="match status" value="1"/>
</dbReference>
<dbReference type="GO" id="GO:0016567">
    <property type="term" value="P:protein ubiquitination"/>
    <property type="evidence" value="ECO:0007669"/>
    <property type="project" value="InterPro"/>
</dbReference>
<keyword evidence="8" id="KW-0677">Repeat</keyword>
<dbReference type="PROSITE" id="PS51873">
    <property type="entry name" value="TRIAD"/>
    <property type="match status" value="1"/>
</dbReference>
<dbReference type="GO" id="GO:0008270">
    <property type="term" value="F:zinc ion binding"/>
    <property type="evidence" value="ECO:0007669"/>
    <property type="project" value="UniProtKB-KW"/>
</dbReference>
<comment type="pathway">
    <text evidence="4">Protein modification; protein ubiquitination.</text>
</comment>
<evidence type="ECO:0000313" key="15">
    <source>
        <dbReference type="Proteomes" id="UP000825935"/>
    </source>
</evidence>
<dbReference type="Gene3D" id="3.30.40.10">
    <property type="entry name" value="Zinc/RING finger domain, C3HC4 (zinc finger)"/>
    <property type="match status" value="1"/>
</dbReference>
<evidence type="ECO:0000256" key="9">
    <source>
        <dbReference type="ARBA" id="ARBA00022771"/>
    </source>
</evidence>
<organism evidence="14 15">
    <name type="scientific">Ceratopteris richardii</name>
    <name type="common">Triangle waterfern</name>
    <dbReference type="NCBI Taxonomy" id="49495"/>
    <lineage>
        <taxon>Eukaryota</taxon>
        <taxon>Viridiplantae</taxon>
        <taxon>Streptophyta</taxon>
        <taxon>Embryophyta</taxon>
        <taxon>Tracheophyta</taxon>
        <taxon>Polypodiopsida</taxon>
        <taxon>Polypodiidae</taxon>
        <taxon>Polypodiales</taxon>
        <taxon>Pteridineae</taxon>
        <taxon>Pteridaceae</taxon>
        <taxon>Parkerioideae</taxon>
        <taxon>Ceratopteris</taxon>
    </lineage>
</organism>
<dbReference type="InterPro" id="IPR044066">
    <property type="entry name" value="TRIAD_supradom"/>
</dbReference>
<dbReference type="EC" id="2.3.2.31" evidence="5"/>
<evidence type="ECO:0000259" key="13">
    <source>
        <dbReference type="PROSITE" id="PS51873"/>
    </source>
</evidence>
<dbReference type="AlphaFoldDB" id="A0A8T2TJW2"/>
<evidence type="ECO:0000256" key="2">
    <source>
        <dbReference type="ARBA" id="ARBA00001947"/>
    </source>
</evidence>
<keyword evidence="7" id="KW-0479">Metal-binding</keyword>
<dbReference type="PANTHER" id="PTHR11685">
    <property type="entry name" value="RBR FAMILY RING FINGER AND IBR DOMAIN-CONTAINING"/>
    <property type="match status" value="1"/>
</dbReference>
<evidence type="ECO:0000256" key="10">
    <source>
        <dbReference type="ARBA" id="ARBA00022786"/>
    </source>
</evidence>
<dbReference type="OrthoDB" id="10009520at2759"/>
<evidence type="ECO:0000256" key="4">
    <source>
        <dbReference type="ARBA" id="ARBA00004906"/>
    </source>
</evidence>
<dbReference type="Gene3D" id="1.20.120.1750">
    <property type="match status" value="1"/>
</dbReference>
<feature type="compositionally biased region" description="Basic and acidic residues" evidence="12">
    <location>
        <begin position="1"/>
        <end position="11"/>
    </location>
</feature>
<feature type="region of interest" description="Disordered" evidence="12">
    <location>
        <begin position="1"/>
        <end position="59"/>
    </location>
</feature>
<dbReference type="EMBL" id="CM035418">
    <property type="protein sequence ID" value="KAH7422123.1"/>
    <property type="molecule type" value="Genomic_DNA"/>
</dbReference>
<name>A0A8T2TJW2_CERRI</name>
<comment type="caution">
    <text evidence="14">The sequence shown here is derived from an EMBL/GenBank/DDBJ whole genome shotgun (WGS) entry which is preliminary data.</text>
</comment>
<keyword evidence="15" id="KW-1185">Reference proteome</keyword>
<dbReference type="Pfam" id="PF19422">
    <property type="entry name" value="Ariadne"/>
    <property type="match status" value="1"/>
</dbReference>
<evidence type="ECO:0000256" key="7">
    <source>
        <dbReference type="ARBA" id="ARBA00022723"/>
    </source>
</evidence>
<keyword evidence="11" id="KW-0862">Zinc</keyword>
<evidence type="ECO:0000256" key="12">
    <source>
        <dbReference type="SAM" id="MobiDB-lite"/>
    </source>
</evidence>
<dbReference type="InterPro" id="IPR045840">
    <property type="entry name" value="Ariadne"/>
</dbReference>
<sequence>MDSKDDMHDAYSDTLEDGFYLNDDVECESEQTSDAYRDESGGEDDNHVEMDEEHEVYEEESPLHAADYYVLDSAHPVYIEKQLPFTVLTEKAIEERQQAAIESVTSVLSISKAHAGILLRNCEWCVSRVNDDWFSDEAGVRDRVGLLERPMKQSLSLQEDMKEWQMKCGICFEYHPIERMRTCCCEHYFCSTCWAGYAHTSISDGPGCLSLHCPNPECNAAVSEELISSLVSEEDKSKYRHYIIRSYIDANRRAKWCPAPGCEFAIEYTPGGDIHDVTCYCGHIFCWNCLEEAHRPVQCTTVAKWVLKNSAESENMNWLCLRAWSEHGESTGGFYACNRYETEKKQGKHDENERRREMAKASLERYTHYYERWASNEQSKAKAFSDLRQVQTTQLEMLSDRHSLPISQLKFIIEAWLQVVECRRVLKWTYAYGYYLSESDVAKKLFFEYLQGDAETALERLHQCAEKDVKAQLEGDVPSEASFNDFRAKLAGLTSVTRRYFQNLVDALENGLTDVESSAAENRIAQVSVKGKSRSKVSSSREDRSSMMMATGTVGIAPLLTQEPQRPVQCATFRT</sequence>
<evidence type="ECO:0000256" key="1">
    <source>
        <dbReference type="ARBA" id="ARBA00001798"/>
    </source>
</evidence>
<keyword evidence="6" id="KW-0808">Transferase</keyword>
<keyword evidence="10" id="KW-0833">Ubl conjugation pathway</keyword>
<dbReference type="SUPFAM" id="SSF57850">
    <property type="entry name" value="RING/U-box"/>
    <property type="match status" value="2"/>
</dbReference>
<proteinExistence type="predicted"/>
<feature type="domain" description="RING-type" evidence="13">
    <location>
        <begin position="164"/>
        <end position="319"/>
    </location>
</feature>
<evidence type="ECO:0000256" key="11">
    <source>
        <dbReference type="ARBA" id="ARBA00022833"/>
    </source>
</evidence>
<dbReference type="CDD" id="cd20346">
    <property type="entry name" value="BRcat_RBR_ANKIB1"/>
    <property type="match status" value="1"/>
</dbReference>
<protein>
    <recommendedName>
        <fullName evidence="5">RBR-type E3 ubiquitin transferase</fullName>
        <ecNumber evidence="5">2.3.2.31</ecNumber>
    </recommendedName>
</protein>
<gene>
    <name evidence="14" type="ORF">KP509_13G091700</name>
</gene>
<dbReference type="OMA" id="CDYAIDY"/>
<evidence type="ECO:0000256" key="6">
    <source>
        <dbReference type="ARBA" id="ARBA00022679"/>
    </source>
</evidence>
<dbReference type="InterPro" id="IPR013083">
    <property type="entry name" value="Znf_RING/FYVE/PHD"/>
</dbReference>
<feature type="compositionally biased region" description="Basic and acidic residues" evidence="12">
    <location>
        <begin position="35"/>
        <end position="49"/>
    </location>
</feature>
<dbReference type="GO" id="GO:0061630">
    <property type="term" value="F:ubiquitin protein ligase activity"/>
    <property type="evidence" value="ECO:0007669"/>
    <property type="project" value="UniProtKB-EC"/>
</dbReference>
<evidence type="ECO:0000313" key="14">
    <source>
        <dbReference type="EMBL" id="KAH7422123.1"/>
    </source>
</evidence>
<comment type="function">
    <text evidence="3">Might act as an E3 ubiquitin-protein ligase, or as part of E3 complex, which accepts ubiquitin from specific E2 ubiquitin-conjugating enzymes and then transfers it to substrates.</text>
</comment>
<dbReference type="Proteomes" id="UP000825935">
    <property type="component" value="Chromosome 13"/>
</dbReference>
<dbReference type="InterPro" id="IPR031127">
    <property type="entry name" value="E3_UB_ligase_RBR"/>
</dbReference>
<dbReference type="FunFam" id="3.30.40.10:FF:000019">
    <property type="entry name" value="RBR-type E3 ubiquitin transferase"/>
    <property type="match status" value="1"/>
</dbReference>
<evidence type="ECO:0000256" key="8">
    <source>
        <dbReference type="ARBA" id="ARBA00022737"/>
    </source>
</evidence>
<dbReference type="Pfam" id="PF01485">
    <property type="entry name" value="IBR"/>
    <property type="match status" value="1"/>
</dbReference>
<accession>A0A8T2TJW2</accession>
<dbReference type="InterPro" id="IPR002867">
    <property type="entry name" value="IBR_dom"/>
</dbReference>
<reference evidence="14" key="1">
    <citation type="submission" date="2021-08" db="EMBL/GenBank/DDBJ databases">
        <title>WGS assembly of Ceratopteris richardii.</title>
        <authorList>
            <person name="Marchant D.B."/>
            <person name="Chen G."/>
            <person name="Jenkins J."/>
            <person name="Shu S."/>
            <person name="Leebens-Mack J."/>
            <person name="Grimwood J."/>
            <person name="Schmutz J."/>
            <person name="Soltis P."/>
            <person name="Soltis D."/>
            <person name="Chen Z.-H."/>
        </authorList>
    </citation>
    <scope>NUCLEOTIDE SEQUENCE</scope>
    <source>
        <strain evidence="14">Whitten #5841</strain>
        <tissue evidence="14">Leaf</tissue>
    </source>
</reference>
<evidence type="ECO:0000256" key="5">
    <source>
        <dbReference type="ARBA" id="ARBA00012251"/>
    </source>
</evidence>
<keyword evidence="9" id="KW-0863">Zinc-finger</keyword>
<comment type="cofactor">
    <cofactor evidence="2">
        <name>Zn(2+)</name>
        <dbReference type="ChEBI" id="CHEBI:29105"/>
    </cofactor>
</comment>
<comment type="catalytic activity">
    <reaction evidence="1">
        <text>[E2 ubiquitin-conjugating enzyme]-S-ubiquitinyl-L-cysteine + [acceptor protein]-L-lysine = [E2 ubiquitin-conjugating enzyme]-L-cysteine + [acceptor protein]-N(6)-ubiquitinyl-L-lysine.</text>
        <dbReference type="EC" id="2.3.2.31"/>
    </reaction>
</comment>